<proteinExistence type="predicted"/>
<dbReference type="SUPFAM" id="SSF52833">
    <property type="entry name" value="Thioredoxin-like"/>
    <property type="match status" value="1"/>
</dbReference>
<feature type="active site" description="Nucleophile" evidence="1">
    <location>
        <position position="15"/>
    </location>
</feature>
<dbReference type="Pfam" id="PF13192">
    <property type="entry name" value="Thioredoxin_3"/>
    <property type="match status" value="1"/>
</dbReference>
<dbReference type="InterPro" id="IPR012336">
    <property type="entry name" value="Thioredoxin-like_fold"/>
</dbReference>
<evidence type="ECO:0000259" key="3">
    <source>
        <dbReference type="Pfam" id="PF13192"/>
    </source>
</evidence>
<keyword evidence="5" id="KW-1185">Reference proteome</keyword>
<evidence type="ECO:0000256" key="1">
    <source>
        <dbReference type="PIRSR" id="PIRSR037031-50"/>
    </source>
</evidence>
<name>A0A2D2Q3G1_PARLV</name>
<keyword evidence="2" id="KW-0676">Redox-active center</keyword>
<dbReference type="InterPro" id="IPR036249">
    <property type="entry name" value="Thioredoxin-like_sf"/>
</dbReference>
<gene>
    <name evidence="4" type="ORF">BRW62_08585</name>
</gene>
<evidence type="ECO:0000313" key="5">
    <source>
        <dbReference type="Proteomes" id="UP000231057"/>
    </source>
</evidence>
<dbReference type="EMBL" id="CP018092">
    <property type="protein sequence ID" value="ATS18797.1"/>
    <property type="molecule type" value="Genomic_DNA"/>
</dbReference>
<sequence>MTLKVEILGTGCKKCQQLEANAKEAIAHRQLDAEIAHITDTMEIVKRGVMKTPALVVDGNVLSQGKVLEAKDIEALLPA</sequence>
<dbReference type="NCBIfam" id="TIGR00412">
    <property type="entry name" value="redox_disulf_2"/>
    <property type="match status" value="1"/>
</dbReference>
<keyword evidence="2" id="KW-1015">Disulfide bond</keyword>
<dbReference type="PIRSF" id="PIRSF037031">
    <property type="entry name" value="Redox_disulphide_2"/>
    <property type="match status" value="1"/>
</dbReference>
<dbReference type="Proteomes" id="UP000231057">
    <property type="component" value="Chromosome"/>
</dbReference>
<dbReference type="Gene3D" id="3.40.30.10">
    <property type="entry name" value="Glutaredoxin"/>
    <property type="match status" value="1"/>
</dbReference>
<evidence type="ECO:0000313" key="4">
    <source>
        <dbReference type="EMBL" id="ATS18797.1"/>
    </source>
</evidence>
<feature type="disulfide bond" description="Redox-active" evidence="2">
    <location>
        <begin position="12"/>
        <end position="15"/>
    </location>
</feature>
<dbReference type="InterPro" id="IPR005243">
    <property type="entry name" value="THIRX-like_proc"/>
</dbReference>
<evidence type="ECO:0000256" key="2">
    <source>
        <dbReference type="PIRSR" id="PIRSR037031-51"/>
    </source>
</evidence>
<reference evidence="4 5" key="1">
    <citation type="submission" date="2016-11" db="EMBL/GenBank/DDBJ databases">
        <title>Complete genome sequence of thermophilic cyanobacteria strain Synechococcus sp. PCC6715.</title>
        <authorList>
            <person name="Tang J."/>
            <person name="Daroch M."/>
            <person name="Liang Y."/>
            <person name="Jiang D."/>
            <person name="Shah M."/>
        </authorList>
    </citation>
    <scope>NUCLEOTIDE SEQUENCE [LARGE SCALE GENOMIC DNA]</scope>
    <source>
        <strain evidence="4 5">PCC 6715</strain>
    </source>
</reference>
<feature type="active site" description="Nucleophile" evidence="1">
    <location>
        <position position="12"/>
    </location>
</feature>
<dbReference type="PANTHER" id="PTHR36450">
    <property type="entry name" value="THIOREDOXIN"/>
    <property type="match status" value="1"/>
</dbReference>
<feature type="domain" description="Thioredoxin-like fold" evidence="3">
    <location>
        <begin position="4"/>
        <end position="77"/>
    </location>
</feature>
<protein>
    <submittedName>
        <fullName evidence="4">Thioredoxin family protein</fullName>
    </submittedName>
</protein>
<dbReference type="KEGG" id="slw:BRW62_08585"/>
<organism evidence="4 5">
    <name type="scientific">Parathermosynechococcus lividus PCC 6715</name>
    <dbReference type="NCBI Taxonomy" id="1917166"/>
    <lineage>
        <taxon>Bacteria</taxon>
        <taxon>Bacillati</taxon>
        <taxon>Cyanobacteriota</taxon>
        <taxon>Cyanophyceae</taxon>
        <taxon>Acaryochloridales</taxon>
        <taxon>Thermosynechococcaceae</taxon>
        <taxon>Parathermosynechococcus</taxon>
    </lineage>
</organism>
<dbReference type="PANTHER" id="PTHR36450:SF1">
    <property type="entry name" value="THIOREDOXIN"/>
    <property type="match status" value="1"/>
</dbReference>
<reference evidence="5" key="2">
    <citation type="journal article" date="2022" name="Front. Microbiol.">
        <title>Comparative Genomic Analysis Revealed Distinct Molecular Components and Organization of CO2-Concentrating Mechanism in Thermophilic Cyanobacteria.</title>
        <authorList>
            <person name="Tang J."/>
            <person name="Zhou H."/>
            <person name="Yao D."/>
            <person name="Riaz S."/>
            <person name="You D."/>
            <person name="Klepacz-Smolka A."/>
            <person name="Daroch M."/>
        </authorList>
    </citation>
    <scope>NUCLEOTIDE SEQUENCE [LARGE SCALE GENOMIC DNA]</scope>
    <source>
        <strain evidence="5">PCC 6715</strain>
    </source>
</reference>
<dbReference type="OrthoDB" id="9800630at2"/>
<accession>A0A2D2Q3G1</accession>
<dbReference type="RefSeq" id="WP_099799133.1">
    <property type="nucleotide sequence ID" value="NZ_CP018092.1"/>
</dbReference>
<dbReference type="AlphaFoldDB" id="A0A2D2Q3G1"/>